<evidence type="ECO:0000313" key="1">
    <source>
        <dbReference type="EMBL" id="MBY80916.1"/>
    </source>
</evidence>
<sequence>MFDVRRRIRTQGLLWPTLARLSNSYGFTKYITFVQPQFILSLFFLPFLNYFKSQLIERFIKHNYIISVLKNLHPNFLVQLNRSSNDFIKCIDFYKNSLPTYNTFESKLKVWMENGNQCPIKNFQSLQAIDTIGIMIKARIFM</sequence>
<reference evidence="1" key="1">
    <citation type="submission" date="2018-04" db="EMBL/GenBank/DDBJ databases">
        <title>Transcriptome assembly of Sipha flava.</title>
        <authorList>
            <person name="Scully E.D."/>
            <person name="Geib S.M."/>
            <person name="Palmer N.A."/>
            <person name="Koch K."/>
            <person name="Bradshaw J."/>
            <person name="Heng-Moss T."/>
            <person name="Sarath G."/>
        </authorList>
    </citation>
    <scope>NUCLEOTIDE SEQUENCE</scope>
</reference>
<accession>A0A2S2QT15</accession>
<gene>
    <name evidence="1" type="ORF">g.131122</name>
</gene>
<dbReference type="EMBL" id="GGMS01011713">
    <property type="protein sequence ID" value="MBY80916.1"/>
    <property type="molecule type" value="Transcribed_RNA"/>
</dbReference>
<organism evidence="1">
    <name type="scientific">Sipha flava</name>
    <name type="common">yellow sugarcane aphid</name>
    <dbReference type="NCBI Taxonomy" id="143950"/>
    <lineage>
        <taxon>Eukaryota</taxon>
        <taxon>Metazoa</taxon>
        <taxon>Ecdysozoa</taxon>
        <taxon>Arthropoda</taxon>
        <taxon>Hexapoda</taxon>
        <taxon>Insecta</taxon>
        <taxon>Pterygota</taxon>
        <taxon>Neoptera</taxon>
        <taxon>Paraneoptera</taxon>
        <taxon>Hemiptera</taxon>
        <taxon>Sternorrhyncha</taxon>
        <taxon>Aphidomorpha</taxon>
        <taxon>Aphidoidea</taxon>
        <taxon>Aphididae</taxon>
        <taxon>Sipha</taxon>
    </lineage>
</organism>
<protein>
    <submittedName>
        <fullName evidence="1">Uncharacterized protein</fullName>
    </submittedName>
</protein>
<name>A0A2S2QT15_9HEMI</name>
<dbReference type="AlphaFoldDB" id="A0A2S2QT15"/>
<proteinExistence type="predicted"/>